<protein>
    <submittedName>
        <fullName evidence="2">Uncharacterized protein</fullName>
    </submittedName>
</protein>
<evidence type="ECO:0000313" key="3">
    <source>
        <dbReference type="Proteomes" id="UP001497482"/>
    </source>
</evidence>
<name>A0AAV2LC41_KNICA</name>
<keyword evidence="3" id="KW-1185">Reference proteome</keyword>
<gene>
    <name evidence="2" type="ORF">KC01_LOCUS26293</name>
</gene>
<dbReference type="EMBL" id="OZ035844">
    <property type="protein sequence ID" value="CAL1597810.1"/>
    <property type="molecule type" value="Genomic_DNA"/>
</dbReference>
<feature type="compositionally biased region" description="Polar residues" evidence="1">
    <location>
        <begin position="67"/>
        <end position="82"/>
    </location>
</feature>
<proteinExistence type="predicted"/>
<feature type="region of interest" description="Disordered" evidence="1">
    <location>
        <begin position="44"/>
        <end position="82"/>
    </location>
</feature>
<evidence type="ECO:0000313" key="2">
    <source>
        <dbReference type="EMBL" id="CAL1597810.1"/>
    </source>
</evidence>
<reference evidence="2 3" key="1">
    <citation type="submission" date="2024-04" db="EMBL/GenBank/DDBJ databases">
        <authorList>
            <person name="Waldvogel A.-M."/>
            <person name="Schoenle A."/>
        </authorList>
    </citation>
    <scope>NUCLEOTIDE SEQUENCE [LARGE SCALE GENOMIC DNA]</scope>
</reference>
<organism evidence="2 3">
    <name type="scientific">Knipowitschia caucasica</name>
    <name type="common">Caucasian dwarf goby</name>
    <name type="synonym">Pomatoschistus caucasicus</name>
    <dbReference type="NCBI Taxonomy" id="637954"/>
    <lineage>
        <taxon>Eukaryota</taxon>
        <taxon>Metazoa</taxon>
        <taxon>Chordata</taxon>
        <taxon>Craniata</taxon>
        <taxon>Vertebrata</taxon>
        <taxon>Euteleostomi</taxon>
        <taxon>Actinopterygii</taxon>
        <taxon>Neopterygii</taxon>
        <taxon>Teleostei</taxon>
        <taxon>Neoteleostei</taxon>
        <taxon>Acanthomorphata</taxon>
        <taxon>Gobiaria</taxon>
        <taxon>Gobiiformes</taxon>
        <taxon>Gobioidei</taxon>
        <taxon>Gobiidae</taxon>
        <taxon>Gobiinae</taxon>
        <taxon>Knipowitschia</taxon>
    </lineage>
</organism>
<dbReference type="AlphaFoldDB" id="A0AAV2LC41"/>
<dbReference type="Proteomes" id="UP001497482">
    <property type="component" value="Chromosome 22"/>
</dbReference>
<accession>A0AAV2LC41</accession>
<evidence type="ECO:0000256" key="1">
    <source>
        <dbReference type="SAM" id="MobiDB-lite"/>
    </source>
</evidence>
<feature type="compositionally biased region" description="Basic and acidic residues" evidence="1">
    <location>
        <begin position="50"/>
        <end position="60"/>
    </location>
</feature>
<sequence length="82" mass="9139">MLCFGFEHGSSATLTELRVHSDTLDRTEATESTMSRKVVTSGRLTGTGKAHTDRTRRCPKPEPAYSLYSTDSEQQVTSHTQY</sequence>